<proteinExistence type="predicted"/>
<accession>A0A5C1AG32</accession>
<protein>
    <submittedName>
        <fullName evidence="2">Uncharacterized protein</fullName>
    </submittedName>
</protein>
<keyword evidence="1" id="KW-1133">Transmembrane helix</keyword>
<keyword evidence="1" id="KW-0472">Membrane</keyword>
<feature type="transmembrane region" description="Helical" evidence="1">
    <location>
        <begin position="12"/>
        <end position="32"/>
    </location>
</feature>
<dbReference type="PROSITE" id="PS51257">
    <property type="entry name" value="PROKAR_LIPOPROTEIN"/>
    <property type="match status" value="1"/>
</dbReference>
<reference evidence="3" key="1">
    <citation type="submission" date="2019-08" db="EMBL/GenBank/DDBJ databases">
        <title>Limnoglobus roseus gen. nov., sp. nov., a novel freshwater planctomycete with a giant genome from the family Gemmataceae.</title>
        <authorList>
            <person name="Kulichevskaya I.S."/>
            <person name="Naumoff D.G."/>
            <person name="Miroshnikov K."/>
            <person name="Ivanova A."/>
            <person name="Philippov D.A."/>
            <person name="Hakobyan A."/>
            <person name="Rijpstra I.C."/>
            <person name="Sinninghe Damste J.S."/>
            <person name="Liesack W."/>
            <person name="Dedysh S.N."/>
        </authorList>
    </citation>
    <scope>NUCLEOTIDE SEQUENCE [LARGE SCALE GENOMIC DNA]</scope>
    <source>
        <strain evidence="3">PX52</strain>
    </source>
</reference>
<dbReference type="AlphaFoldDB" id="A0A5C1AG32"/>
<sequence>MTPYRQSRIGKQVNGLLGGFAVGFLVVLLFALCSCVSCPAGKDALCPTFPTAAPRQ</sequence>
<dbReference type="KEGG" id="lrs:PX52LOC_03665"/>
<dbReference type="RefSeq" id="WP_168219070.1">
    <property type="nucleotide sequence ID" value="NZ_CP042425.1"/>
</dbReference>
<evidence type="ECO:0000256" key="1">
    <source>
        <dbReference type="SAM" id="Phobius"/>
    </source>
</evidence>
<evidence type="ECO:0000313" key="2">
    <source>
        <dbReference type="EMBL" id="QEL16702.1"/>
    </source>
</evidence>
<name>A0A5C1AG32_9BACT</name>
<evidence type="ECO:0000313" key="3">
    <source>
        <dbReference type="Proteomes" id="UP000324974"/>
    </source>
</evidence>
<organism evidence="2 3">
    <name type="scientific">Limnoglobus roseus</name>
    <dbReference type="NCBI Taxonomy" id="2598579"/>
    <lineage>
        <taxon>Bacteria</taxon>
        <taxon>Pseudomonadati</taxon>
        <taxon>Planctomycetota</taxon>
        <taxon>Planctomycetia</taxon>
        <taxon>Gemmatales</taxon>
        <taxon>Gemmataceae</taxon>
        <taxon>Limnoglobus</taxon>
    </lineage>
</organism>
<keyword evidence="3" id="KW-1185">Reference proteome</keyword>
<gene>
    <name evidence="2" type="ORF">PX52LOC_03665</name>
</gene>
<keyword evidence="1" id="KW-0812">Transmembrane</keyword>
<dbReference type="EMBL" id="CP042425">
    <property type="protein sequence ID" value="QEL16702.1"/>
    <property type="molecule type" value="Genomic_DNA"/>
</dbReference>
<dbReference type="Proteomes" id="UP000324974">
    <property type="component" value="Chromosome"/>
</dbReference>